<keyword evidence="1" id="KW-0732">Signal</keyword>
<keyword evidence="3" id="KW-1185">Reference proteome</keyword>
<reference evidence="2" key="1">
    <citation type="submission" date="2022-11" db="EMBL/GenBank/DDBJ databases">
        <authorList>
            <person name="Kikuchi T."/>
        </authorList>
    </citation>
    <scope>NUCLEOTIDE SEQUENCE</scope>
    <source>
        <strain evidence="2">PS1010</strain>
    </source>
</reference>
<comment type="caution">
    <text evidence="2">The sequence shown here is derived from an EMBL/GenBank/DDBJ whole genome shotgun (WGS) entry which is preliminary data.</text>
</comment>
<evidence type="ECO:0000313" key="2">
    <source>
        <dbReference type="EMBL" id="CAI5443842.1"/>
    </source>
</evidence>
<gene>
    <name evidence="2" type="ORF">CAMP_LOCUS6479</name>
</gene>
<proteinExistence type="predicted"/>
<name>A0A9P1MY06_9PELO</name>
<protein>
    <submittedName>
        <fullName evidence="2">Uncharacterized protein</fullName>
    </submittedName>
</protein>
<accession>A0A9P1MY06</accession>
<dbReference type="AlphaFoldDB" id="A0A9P1MY06"/>
<dbReference type="Proteomes" id="UP001152747">
    <property type="component" value="Unassembled WGS sequence"/>
</dbReference>
<feature type="chain" id="PRO_5040302066" evidence="1">
    <location>
        <begin position="18"/>
        <end position="155"/>
    </location>
</feature>
<feature type="signal peptide" evidence="1">
    <location>
        <begin position="1"/>
        <end position="17"/>
    </location>
</feature>
<organism evidence="2 3">
    <name type="scientific">Caenorhabditis angaria</name>
    <dbReference type="NCBI Taxonomy" id="860376"/>
    <lineage>
        <taxon>Eukaryota</taxon>
        <taxon>Metazoa</taxon>
        <taxon>Ecdysozoa</taxon>
        <taxon>Nematoda</taxon>
        <taxon>Chromadorea</taxon>
        <taxon>Rhabditida</taxon>
        <taxon>Rhabditina</taxon>
        <taxon>Rhabditomorpha</taxon>
        <taxon>Rhabditoidea</taxon>
        <taxon>Rhabditidae</taxon>
        <taxon>Peloderinae</taxon>
        <taxon>Caenorhabditis</taxon>
    </lineage>
</organism>
<evidence type="ECO:0000256" key="1">
    <source>
        <dbReference type="SAM" id="SignalP"/>
    </source>
</evidence>
<evidence type="ECO:0000313" key="3">
    <source>
        <dbReference type="Proteomes" id="UP001152747"/>
    </source>
</evidence>
<dbReference type="EMBL" id="CANHGI010000002">
    <property type="protein sequence ID" value="CAI5443842.1"/>
    <property type="molecule type" value="Genomic_DNA"/>
</dbReference>
<sequence length="155" mass="18281">MFLQISILLLISSQVFAEPAHPLISHEEAQYVAYTLMRATDCAGPTVEKLGRVFKNPFILNTNETKTVEQFVDFLQKRNQNRTDFTDEMILRQEQEDIGYFEDRKAILYYRTKQFQPEKFERVYNEQDKVAFKKWARKTARGNNAVEYGKAKILE</sequence>